<dbReference type="InterPro" id="IPR043726">
    <property type="entry name" value="LiaI-LiaF-like_TM1"/>
</dbReference>
<accession>A0A3A9ADN4</accession>
<sequence length="115" mass="13518">MEKQTIRIHRVGSVTFGLVLITTGVLFLFHLFLPRLDYRMIYQFWPLILIILGVEVLFSNRQKPYEIWGPQGQIVEQNKVVYDIPAILLTIVLTAFSMLMGMIDWAWMHSVNIFY</sequence>
<dbReference type="EMBL" id="RAYQ01000021">
    <property type="protein sequence ID" value="RKI89569.1"/>
    <property type="molecule type" value="Genomic_DNA"/>
</dbReference>
<feature type="transmembrane region" description="Helical" evidence="1">
    <location>
        <begin position="40"/>
        <end position="59"/>
    </location>
</feature>
<feature type="transmembrane region" description="Helical" evidence="1">
    <location>
        <begin position="80"/>
        <end position="103"/>
    </location>
</feature>
<gene>
    <name evidence="3" type="ORF">D7V94_17520</name>
</gene>
<comment type="caution">
    <text evidence="3">The sequence shown here is derived from an EMBL/GenBank/DDBJ whole genome shotgun (WGS) entry which is preliminary data.</text>
</comment>
<evidence type="ECO:0000256" key="1">
    <source>
        <dbReference type="SAM" id="Phobius"/>
    </source>
</evidence>
<evidence type="ECO:0000259" key="2">
    <source>
        <dbReference type="Pfam" id="PF18917"/>
    </source>
</evidence>
<dbReference type="Pfam" id="PF18917">
    <property type="entry name" value="LiaI-LiaF-like_TM1"/>
    <property type="match status" value="1"/>
</dbReference>
<keyword evidence="4" id="KW-1185">Reference proteome</keyword>
<dbReference type="OrthoDB" id="1734554at2"/>
<keyword evidence="1" id="KW-0472">Membrane</keyword>
<organism evidence="3 4">
    <name type="scientific">Parablautia intestinalis</name>
    <dbReference type="NCBI Taxonomy" id="2320100"/>
    <lineage>
        <taxon>Bacteria</taxon>
        <taxon>Bacillati</taxon>
        <taxon>Bacillota</taxon>
        <taxon>Clostridia</taxon>
        <taxon>Lachnospirales</taxon>
        <taxon>Lachnospiraceae</taxon>
        <taxon>Parablautia</taxon>
    </lineage>
</organism>
<dbReference type="AlphaFoldDB" id="A0A3A9ADN4"/>
<protein>
    <recommendedName>
        <fullName evidence="2">LiaI-LiaF-like transmembrane region domain-containing protein</fullName>
    </recommendedName>
</protein>
<dbReference type="RefSeq" id="WP_120471605.1">
    <property type="nucleotide sequence ID" value="NZ_RAYQ01000021.1"/>
</dbReference>
<dbReference type="Proteomes" id="UP000280696">
    <property type="component" value="Unassembled WGS sequence"/>
</dbReference>
<evidence type="ECO:0000313" key="3">
    <source>
        <dbReference type="EMBL" id="RKI89569.1"/>
    </source>
</evidence>
<proteinExistence type="predicted"/>
<name>A0A3A9ADN4_9FIRM</name>
<feature type="transmembrane region" description="Helical" evidence="1">
    <location>
        <begin position="12"/>
        <end position="34"/>
    </location>
</feature>
<keyword evidence="1" id="KW-1133">Transmembrane helix</keyword>
<reference evidence="3 4" key="1">
    <citation type="submission" date="2018-09" db="EMBL/GenBank/DDBJ databases">
        <title>Murine metabolic-syndrome-specific gut microbial biobank.</title>
        <authorList>
            <person name="Liu C."/>
        </authorList>
    </citation>
    <scope>NUCLEOTIDE SEQUENCE [LARGE SCALE GENOMIC DNA]</scope>
    <source>
        <strain evidence="3 4">0.1xD8-82</strain>
    </source>
</reference>
<evidence type="ECO:0000313" key="4">
    <source>
        <dbReference type="Proteomes" id="UP000280696"/>
    </source>
</evidence>
<feature type="domain" description="LiaI-LiaF-like transmembrane region" evidence="2">
    <location>
        <begin position="14"/>
        <end position="57"/>
    </location>
</feature>
<keyword evidence="1" id="KW-0812">Transmembrane</keyword>